<sequence length="40" mass="4879">MQNEGQNKLYHVIKDYIPKSVLTKKNRAKTWLYGYNEKYD</sequence>
<proteinExistence type="predicted"/>
<evidence type="ECO:0000313" key="1">
    <source>
        <dbReference type="EMBL" id="GAG12409.1"/>
    </source>
</evidence>
<accession>X0V2S5</accession>
<reference evidence="1" key="1">
    <citation type="journal article" date="2014" name="Front. Microbiol.">
        <title>High frequency of phylogenetically diverse reductive dehalogenase-homologous genes in deep subseafloor sedimentary metagenomes.</title>
        <authorList>
            <person name="Kawai M."/>
            <person name="Futagami T."/>
            <person name="Toyoda A."/>
            <person name="Takaki Y."/>
            <person name="Nishi S."/>
            <person name="Hori S."/>
            <person name="Arai W."/>
            <person name="Tsubouchi T."/>
            <person name="Morono Y."/>
            <person name="Uchiyama I."/>
            <person name="Ito T."/>
            <person name="Fujiyama A."/>
            <person name="Inagaki F."/>
            <person name="Takami H."/>
        </authorList>
    </citation>
    <scope>NUCLEOTIDE SEQUENCE</scope>
    <source>
        <strain evidence="1">Expedition CK06-06</strain>
    </source>
</reference>
<protein>
    <submittedName>
        <fullName evidence="1">Uncharacterized protein</fullName>
    </submittedName>
</protein>
<dbReference type="EMBL" id="BARS01026170">
    <property type="protein sequence ID" value="GAG12409.1"/>
    <property type="molecule type" value="Genomic_DNA"/>
</dbReference>
<dbReference type="AlphaFoldDB" id="X0V2S5"/>
<gene>
    <name evidence="1" type="ORF">S01H1_41271</name>
</gene>
<name>X0V2S5_9ZZZZ</name>
<comment type="caution">
    <text evidence="1">The sequence shown here is derived from an EMBL/GenBank/DDBJ whole genome shotgun (WGS) entry which is preliminary data.</text>
</comment>
<organism evidence="1">
    <name type="scientific">marine sediment metagenome</name>
    <dbReference type="NCBI Taxonomy" id="412755"/>
    <lineage>
        <taxon>unclassified sequences</taxon>
        <taxon>metagenomes</taxon>
        <taxon>ecological metagenomes</taxon>
    </lineage>
</organism>
<feature type="non-terminal residue" evidence="1">
    <location>
        <position position="40"/>
    </location>
</feature>